<gene>
    <name evidence="8" type="primary">vapC</name>
    <name evidence="10" type="ORF">SAMN02745716_0283</name>
</gene>
<dbReference type="STRING" id="29539.SAMN02745716_0283"/>
<evidence type="ECO:0000259" key="9">
    <source>
        <dbReference type="Pfam" id="PF01850"/>
    </source>
</evidence>
<dbReference type="Proteomes" id="UP000222056">
    <property type="component" value="Unassembled WGS sequence"/>
</dbReference>
<dbReference type="InterPro" id="IPR050556">
    <property type="entry name" value="Type_II_TA_system_RNase"/>
</dbReference>
<dbReference type="GO" id="GO:0000287">
    <property type="term" value="F:magnesium ion binding"/>
    <property type="evidence" value="ECO:0007669"/>
    <property type="project" value="UniProtKB-UniRule"/>
</dbReference>
<evidence type="ECO:0000313" key="10">
    <source>
        <dbReference type="EMBL" id="SEH10431.1"/>
    </source>
</evidence>
<keyword evidence="4 8" id="KW-0479">Metal-binding</keyword>
<keyword evidence="11" id="KW-1185">Reference proteome</keyword>
<comment type="similarity">
    <text evidence="7 8">Belongs to the PINc/VapC protein family.</text>
</comment>
<dbReference type="EMBL" id="FNWJ01000001">
    <property type="protein sequence ID" value="SEH10431.1"/>
    <property type="molecule type" value="Genomic_DNA"/>
</dbReference>
<dbReference type="GO" id="GO:0016787">
    <property type="term" value="F:hydrolase activity"/>
    <property type="evidence" value="ECO:0007669"/>
    <property type="project" value="UniProtKB-KW"/>
</dbReference>
<dbReference type="InterPro" id="IPR002716">
    <property type="entry name" value="PIN_dom"/>
</dbReference>
<evidence type="ECO:0000313" key="11">
    <source>
        <dbReference type="Proteomes" id="UP000222056"/>
    </source>
</evidence>
<keyword evidence="5 8" id="KW-0378">Hydrolase</keyword>
<evidence type="ECO:0000256" key="3">
    <source>
        <dbReference type="ARBA" id="ARBA00022722"/>
    </source>
</evidence>
<dbReference type="InterPro" id="IPR029060">
    <property type="entry name" value="PIN-like_dom_sf"/>
</dbReference>
<dbReference type="Gene3D" id="3.40.50.1010">
    <property type="entry name" value="5'-nuclease"/>
    <property type="match status" value="1"/>
</dbReference>
<evidence type="ECO:0000256" key="4">
    <source>
        <dbReference type="ARBA" id="ARBA00022723"/>
    </source>
</evidence>
<comment type="cofactor">
    <cofactor evidence="1 8">
        <name>Mg(2+)</name>
        <dbReference type="ChEBI" id="CHEBI:18420"/>
    </cofactor>
</comment>
<dbReference type="HAMAP" id="MF_00265">
    <property type="entry name" value="VapC_Nob1"/>
    <property type="match status" value="1"/>
</dbReference>
<dbReference type="PANTHER" id="PTHR33653">
    <property type="entry name" value="RIBONUCLEASE VAPC2"/>
    <property type="match status" value="1"/>
</dbReference>
<feature type="binding site" evidence="8">
    <location>
        <position position="6"/>
    </location>
    <ligand>
        <name>Mg(2+)</name>
        <dbReference type="ChEBI" id="CHEBI:18420"/>
    </ligand>
</feature>
<feature type="binding site" evidence="8">
    <location>
        <position position="96"/>
    </location>
    <ligand>
        <name>Mg(2+)</name>
        <dbReference type="ChEBI" id="CHEBI:18420"/>
    </ligand>
</feature>
<evidence type="ECO:0000256" key="2">
    <source>
        <dbReference type="ARBA" id="ARBA00022649"/>
    </source>
</evidence>
<keyword evidence="3 8" id="KW-0540">Nuclease</keyword>
<keyword evidence="6 8" id="KW-0460">Magnesium</keyword>
<name>A0A1H6FHX4_THEAL</name>
<keyword evidence="8" id="KW-0800">Toxin</keyword>
<evidence type="ECO:0000256" key="6">
    <source>
        <dbReference type="ARBA" id="ARBA00022842"/>
    </source>
</evidence>
<reference evidence="11" key="1">
    <citation type="submission" date="2016-10" db="EMBL/GenBank/DDBJ databases">
        <authorList>
            <person name="Varghese N."/>
            <person name="Submissions S."/>
        </authorList>
    </citation>
    <scope>NUCLEOTIDE SEQUENCE [LARGE SCALE GENOMIC DNA]</scope>
    <source>
        <strain evidence="11">ATCC 35263</strain>
    </source>
</reference>
<dbReference type="InterPro" id="IPR022907">
    <property type="entry name" value="VapC_family"/>
</dbReference>
<sequence length="127" mass="13455">MRGLLDTSVFIAGEQGRALAAERLPDEAAISVVTLAELELGVHMAADESVRAGRIRTLRAVQTTYVALPVDGDVASAFAALVAAARRAGRRAKVQDAWIAATARAHDVPVYTQDDDFDALAVDVVRV</sequence>
<evidence type="ECO:0000256" key="5">
    <source>
        <dbReference type="ARBA" id="ARBA00022801"/>
    </source>
</evidence>
<comment type="function">
    <text evidence="8">Toxic component of a toxin-antitoxin (TA) system. An RNase.</text>
</comment>
<protein>
    <recommendedName>
        <fullName evidence="8">Ribonuclease VapC</fullName>
        <shortName evidence="8">RNase VapC</shortName>
        <ecNumber evidence="8">3.1.-.-</ecNumber>
    </recommendedName>
    <alternativeName>
        <fullName evidence="8">Toxin VapC</fullName>
    </alternativeName>
</protein>
<dbReference type="AlphaFoldDB" id="A0A1H6FHX4"/>
<proteinExistence type="inferred from homology"/>
<feature type="domain" description="PIN" evidence="9">
    <location>
        <begin position="4"/>
        <end position="121"/>
    </location>
</feature>
<accession>A0A1H6FHX4</accession>
<evidence type="ECO:0000256" key="1">
    <source>
        <dbReference type="ARBA" id="ARBA00001946"/>
    </source>
</evidence>
<dbReference type="RefSeq" id="WP_177169230.1">
    <property type="nucleotide sequence ID" value="NZ_FNWJ01000001.1"/>
</dbReference>
<dbReference type="PANTHER" id="PTHR33653:SF1">
    <property type="entry name" value="RIBONUCLEASE VAPC2"/>
    <property type="match status" value="1"/>
</dbReference>
<dbReference type="Pfam" id="PF01850">
    <property type="entry name" value="PIN"/>
    <property type="match status" value="1"/>
</dbReference>
<keyword evidence="2 8" id="KW-1277">Toxin-antitoxin system</keyword>
<evidence type="ECO:0000256" key="7">
    <source>
        <dbReference type="ARBA" id="ARBA00038093"/>
    </source>
</evidence>
<dbReference type="GO" id="GO:0004540">
    <property type="term" value="F:RNA nuclease activity"/>
    <property type="evidence" value="ECO:0007669"/>
    <property type="project" value="InterPro"/>
</dbReference>
<dbReference type="EC" id="3.1.-.-" evidence="8"/>
<dbReference type="GO" id="GO:0090729">
    <property type="term" value="F:toxin activity"/>
    <property type="evidence" value="ECO:0007669"/>
    <property type="project" value="UniProtKB-KW"/>
</dbReference>
<dbReference type="SUPFAM" id="SSF88723">
    <property type="entry name" value="PIN domain-like"/>
    <property type="match status" value="1"/>
</dbReference>
<evidence type="ECO:0000256" key="8">
    <source>
        <dbReference type="HAMAP-Rule" id="MF_00265"/>
    </source>
</evidence>
<organism evidence="10 11">
    <name type="scientific">Thermoleophilum album</name>
    <dbReference type="NCBI Taxonomy" id="29539"/>
    <lineage>
        <taxon>Bacteria</taxon>
        <taxon>Bacillati</taxon>
        <taxon>Actinomycetota</taxon>
        <taxon>Thermoleophilia</taxon>
        <taxon>Thermoleophilales</taxon>
        <taxon>Thermoleophilaceae</taxon>
        <taxon>Thermoleophilum</taxon>
    </lineage>
</organism>